<feature type="domain" description="Mutator-like transposase" evidence="2">
    <location>
        <begin position="78"/>
        <end position="437"/>
    </location>
</feature>
<evidence type="ECO:0000256" key="1">
    <source>
        <dbReference type="SAM" id="MobiDB-lite"/>
    </source>
</evidence>
<dbReference type="PANTHER" id="PTHR33309">
    <property type="entry name" value="KERATIN, ULTRA HIGH-SULFUR MATRIX PROTEIN-LIKE"/>
    <property type="match status" value="1"/>
</dbReference>
<dbReference type="EMBL" id="JBAMIC010000007">
    <property type="protein sequence ID" value="KAK7106236.1"/>
    <property type="molecule type" value="Genomic_DNA"/>
</dbReference>
<keyword evidence="4" id="KW-1185">Reference proteome</keyword>
<evidence type="ECO:0000259" key="2">
    <source>
        <dbReference type="Pfam" id="PF20700"/>
    </source>
</evidence>
<proteinExistence type="predicted"/>
<accession>A0AAN9BJC7</accession>
<dbReference type="InterPro" id="IPR049012">
    <property type="entry name" value="Mutator_transp_dom"/>
</dbReference>
<reference evidence="3 4" key="1">
    <citation type="submission" date="2024-02" db="EMBL/GenBank/DDBJ databases">
        <title>Chromosome-scale genome assembly of the rough periwinkle Littorina saxatilis.</title>
        <authorList>
            <person name="De Jode A."/>
            <person name="Faria R."/>
            <person name="Formenti G."/>
            <person name="Sims Y."/>
            <person name="Smith T.P."/>
            <person name="Tracey A."/>
            <person name="Wood J.M.D."/>
            <person name="Zagrodzka Z.B."/>
            <person name="Johannesson K."/>
            <person name="Butlin R.K."/>
            <person name="Leder E.H."/>
        </authorList>
    </citation>
    <scope>NUCLEOTIDE SEQUENCE [LARGE SCALE GENOMIC DNA]</scope>
    <source>
        <strain evidence="3">Snail1</strain>
        <tissue evidence="3">Muscle</tissue>
    </source>
</reference>
<dbReference type="PANTHER" id="PTHR33309:SF3">
    <property type="entry name" value="CCHC-TYPE DOMAIN-CONTAINING PROTEIN"/>
    <property type="match status" value="1"/>
</dbReference>
<dbReference type="AlphaFoldDB" id="A0AAN9BJC7"/>
<protein>
    <recommendedName>
        <fullName evidence="2">Mutator-like transposase domain-containing protein</fullName>
    </recommendedName>
</protein>
<gene>
    <name evidence="3" type="ORF">V1264_017512</name>
</gene>
<comment type="caution">
    <text evidence="3">The sequence shown here is derived from an EMBL/GenBank/DDBJ whole genome shotgun (WGS) entry which is preliminary data.</text>
</comment>
<feature type="region of interest" description="Disordered" evidence="1">
    <location>
        <begin position="1"/>
        <end position="67"/>
    </location>
</feature>
<feature type="compositionally biased region" description="Basic residues" evidence="1">
    <location>
        <begin position="1"/>
        <end position="16"/>
    </location>
</feature>
<dbReference type="Pfam" id="PF20700">
    <property type="entry name" value="Mutator"/>
    <property type="match status" value="1"/>
</dbReference>
<dbReference type="Proteomes" id="UP001374579">
    <property type="component" value="Unassembled WGS sequence"/>
</dbReference>
<sequence length="588" mass="65513">MGKRKSQRSDRPKRRSFSGNVYTRRREQATEGSIIGEDRQHQTRVEPNPKAQPKRSSSKVKLGPQIDDKVDEEQDLSGFRFVDVKILTDFVLNLLCPECKRPLGENKRLSFVSEEKSSLASKLTFTCQCQHKLSFWTSSKCGRTYEVNRRFPLAMFAIGRNFTQGKRFLGNMNMPTSMFKTSWAFHKKAILHATERTADESTQKAAAELKASKGEEVAVSCDGTWQRRGFQSKNGVFTVLSADKQNSKVIDTVVMSNYCDACAKNKKKRTEEGFNEWKLTHAPACDKNHVGSAGSMEPAGALTAFKRSETLHELKYVSFLGDGDSKSFSSVSKAEPPIYENVKIEKLECCGHVQKRMARQLTNKVAALKKETFRQNGKTVTGIGGKGRLTKQGILNIQGHYGAAIRNNVGDVGAMQRDVRTILEHRNKVHVNCGLWCPSKKNPPGDPNINALPPYVCEAITPVFETLSSDTLLSKCAHGGTQNTNESFHNMIWERCPKTGFVGRPRLTLAVSDATIAYNDGEMGRLSIFTKLGMPQGYHTTKCFSELDRARIKAAGARLQPGERRARRIAAAQVAEGQEEFYQAGAHE</sequence>
<evidence type="ECO:0000313" key="4">
    <source>
        <dbReference type="Proteomes" id="UP001374579"/>
    </source>
</evidence>
<evidence type="ECO:0000313" key="3">
    <source>
        <dbReference type="EMBL" id="KAK7106236.1"/>
    </source>
</evidence>
<organism evidence="3 4">
    <name type="scientific">Littorina saxatilis</name>
    <dbReference type="NCBI Taxonomy" id="31220"/>
    <lineage>
        <taxon>Eukaryota</taxon>
        <taxon>Metazoa</taxon>
        <taxon>Spiralia</taxon>
        <taxon>Lophotrochozoa</taxon>
        <taxon>Mollusca</taxon>
        <taxon>Gastropoda</taxon>
        <taxon>Caenogastropoda</taxon>
        <taxon>Littorinimorpha</taxon>
        <taxon>Littorinoidea</taxon>
        <taxon>Littorinidae</taxon>
        <taxon>Littorina</taxon>
    </lineage>
</organism>
<name>A0AAN9BJC7_9CAEN</name>